<dbReference type="Pfam" id="PF12146">
    <property type="entry name" value="Hydrolase_4"/>
    <property type="match status" value="1"/>
</dbReference>
<name>A0A4P9Y109_9FUNG</name>
<dbReference type="SUPFAM" id="SSF53474">
    <property type="entry name" value="alpha/beta-Hydrolases"/>
    <property type="match status" value="1"/>
</dbReference>
<evidence type="ECO:0000313" key="2">
    <source>
        <dbReference type="EMBL" id="RKP12433.1"/>
    </source>
</evidence>
<dbReference type="AlphaFoldDB" id="A0A4P9Y109"/>
<evidence type="ECO:0000313" key="3">
    <source>
        <dbReference type="Proteomes" id="UP000267251"/>
    </source>
</evidence>
<dbReference type="InterPro" id="IPR000073">
    <property type="entry name" value="AB_hydrolase_1"/>
</dbReference>
<dbReference type="Proteomes" id="UP000267251">
    <property type="component" value="Unassembled WGS sequence"/>
</dbReference>
<dbReference type="Gene3D" id="3.40.50.1820">
    <property type="entry name" value="alpha/beta hydrolase"/>
    <property type="match status" value="1"/>
</dbReference>
<dbReference type="OrthoDB" id="10249433at2759"/>
<feature type="domain" description="Serine aminopeptidase S33" evidence="1">
    <location>
        <begin position="1"/>
        <end position="240"/>
    </location>
</feature>
<keyword evidence="3" id="KW-1185">Reference proteome</keyword>
<proteinExistence type="predicted"/>
<dbReference type="InterPro" id="IPR022742">
    <property type="entry name" value="Hydrolase_4"/>
</dbReference>
<dbReference type="InterPro" id="IPR051044">
    <property type="entry name" value="MAG_DAG_Lipase"/>
</dbReference>
<keyword evidence="2" id="KW-0378">Hydrolase</keyword>
<dbReference type="InterPro" id="IPR029058">
    <property type="entry name" value="AB_hydrolase_fold"/>
</dbReference>
<evidence type="ECO:0000259" key="1">
    <source>
        <dbReference type="Pfam" id="PF12146"/>
    </source>
</evidence>
<protein>
    <submittedName>
        <fullName evidence="2">Alpha/Beta hydrolase protein</fullName>
    </submittedName>
</protein>
<feature type="non-terminal residue" evidence="2">
    <location>
        <position position="1"/>
    </location>
</feature>
<accession>A0A4P9Y109</accession>
<sequence>PKATLTLLHGYGEHIDRFGELMRHLAKSGINVLGFDQRGFGRTGRRKGPLGHTGGWKVLEEDIHQANQRIRLPNVPHFMFGHSMGGVNVLTFATRNDHDKDSLAGVIASAPAILQDSKIRPNPVVAWSGTQLARVLPTFPVTVNIAPENLTKDSAEVKLFQDSYYNFDATTVRSMADLLANAKALMGVDRPARLKVPLLLVHGEDDRVISIEGTRQFKKHAVNCPDLTFKALPGELHEPHKGSKREELFSTYASWILE</sequence>
<dbReference type="PANTHER" id="PTHR11614">
    <property type="entry name" value="PHOSPHOLIPASE-RELATED"/>
    <property type="match status" value="1"/>
</dbReference>
<reference evidence="3" key="1">
    <citation type="journal article" date="2018" name="Nat. Microbiol.">
        <title>Leveraging single-cell genomics to expand the fungal tree of life.</title>
        <authorList>
            <person name="Ahrendt S.R."/>
            <person name="Quandt C.A."/>
            <person name="Ciobanu D."/>
            <person name="Clum A."/>
            <person name="Salamov A."/>
            <person name="Andreopoulos B."/>
            <person name="Cheng J.F."/>
            <person name="Woyke T."/>
            <person name="Pelin A."/>
            <person name="Henrissat B."/>
            <person name="Reynolds N.K."/>
            <person name="Benny G.L."/>
            <person name="Smith M.E."/>
            <person name="James T.Y."/>
            <person name="Grigoriev I.V."/>
        </authorList>
    </citation>
    <scope>NUCLEOTIDE SEQUENCE [LARGE SCALE GENOMIC DNA]</scope>
</reference>
<dbReference type="GO" id="GO:0016787">
    <property type="term" value="F:hydrolase activity"/>
    <property type="evidence" value="ECO:0007669"/>
    <property type="project" value="UniProtKB-KW"/>
</dbReference>
<organism evidence="2 3">
    <name type="scientific">Piptocephalis cylindrospora</name>
    <dbReference type="NCBI Taxonomy" id="1907219"/>
    <lineage>
        <taxon>Eukaryota</taxon>
        <taxon>Fungi</taxon>
        <taxon>Fungi incertae sedis</taxon>
        <taxon>Zoopagomycota</taxon>
        <taxon>Zoopagomycotina</taxon>
        <taxon>Zoopagomycetes</taxon>
        <taxon>Zoopagales</taxon>
        <taxon>Piptocephalidaceae</taxon>
        <taxon>Piptocephalis</taxon>
    </lineage>
</organism>
<dbReference type="EMBL" id="KZ988334">
    <property type="protein sequence ID" value="RKP12433.1"/>
    <property type="molecule type" value="Genomic_DNA"/>
</dbReference>
<gene>
    <name evidence="2" type="ORF">BJ684DRAFT_630</name>
</gene>
<dbReference type="PRINTS" id="PR00111">
    <property type="entry name" value="ABHYDROLASE"/>
</dbReference>
<feature type="non-terminal residue" evidence="2">
    <location>
        <position position="258"/>
    </location>
</feature>